<protein>
    <submittedName>
        <fullName evidence="3">Dihydroflavonol-4-reductase</fullName>
        <ecNumber evidence="3">1.1.1.219</ecNumber>
    </submittedName>
</protein>
<dbReference type="EC" id="1.1.1.219" evidence="3"/>
<dbReference type="Proteomes" id="UP001248709">
    <property type="component" value="Unassembled WGS sequence"/>
</dbReference>
<dbReference type="InterPro" id="IPR036291">
    <property type="entry name" value="NAD(P)-bd_dom_sf"/>
</dbReference>
<feature type="region of interest" description="Disordered" evidence="1">
    <location>
        <begin position="120"/>
        <end position="139"/>
    </location>
</feature>
<sequence length="330" mass="35997">MKAFVTGSTGMLGINLIRQLTAQGHEVKALVRSKQKGNKLLGDTGAEMIVGDMEQVEEWATSLQGCDTLFHTAAYFRETFAPGAHWPQLERINVTNTVRLFEEASLSGVGKIIHTSSNATIRKREDGTPSNESDVMSPGEALNDYGRSKVIGDQRIAVFSGQLGVPVVTMKPSWMIGPWDAAPTSGGKLVLDYMNRRLPGFIADSGIDVVDPRDVAEAMIISAERITESDSFILSAHHVSQRQLMEVLEEATGIPAPRLQLPKRLLLAAAWAAERYAAATGKTLSLSVNGIRSITNKKRTSAAKAESVLGIHFRPLIETIRDTVNWYKAR</sequence>
<keyword evidence="4" id="KW-1185">Reference proteome</keyword>
<feature type="domain" description="NAD-dependent epimerase/dehydratase" evidence="2">
    <location>
        <begin position="4"/>
        <end position="227"/>
    </location>
</feature>
<dbReference type="Gene3D" id="3.40.50.720">
    <property type="entry name" value="NAD(P)-binding Rossmann-like Domain"/>
    <property type="match status" value="1"/>
</dbReference>
<dbReference type="GO" id="GO:0045552">
    <property type="term" value="F:dihydroflavanol 4-reductase activity"/>
    <property type="evidence" value="ECO:0007669"/>
    <property type="project" value="UniProtKB-EC"/>
</dbReference>
<evidence type="ECO:0000259" key="2">
    <source>
        <dbReference type="Pfam" id="PF01370"/>
    </source>
</evidence>
<evidence type="ECO:0000313" key="3">
    <source>
        <dbReference type="EMBL" id="MDT3426335.1"/>
    </source>
</evidence>
<gene>
    <name evidence="3" type="ORF">J2Z22_001861</name>
</gene>
<dbReference type="SUPFAM" id="SSF51735">
    <property type="entry name" value="NAD(P)-binding Rossmann-fold domains"/>
    <property type="match status" value="1"/>
</dbReference>
<proteinExistence type="predicted"/>
<dbReference type="Pfam" id="PF01370">
    <property type="entry name" value="Epimerase"/>
    <property type="match status" value="1"/>
</dbReference>
<dbReference type="InterPro" id="IPR001509">
    <property type="entry name" value="Epimerase_deHydtase"/>
</dbReference>
<dbReference type="EMBL" id="JAUSUY010000006">
    <property type="protein sequence ID" value="MDT3426335.1"/>
    <property type="molecule type" value="Genomic_DNA"/>
</dbReference>
<comment type="caution">
    <text evidence="3">The sequence shown here is derived from an EMBL/GenBank/DDBJ whole genome shotgun (WGS) entry which is preliminary data.</text>
</comment>
<dbReference type="PANTHER" id="PTHR48079">
    <property type="entry name" value="PROTEIN YEEZ"/>
    <property type="match status" value="1"/>
</dbReference>
<keyword evidence="3" id="KW-0560">Oxidoreductase</keyword>
<evidence type="ECO:0000256" key="1">
    <source>
        <dbReference type="SAM" id="MobiDB-lite"/>
    </source>
</evidence>
<dbReference type="InterPro" id="IPR051783">
    <property type="entry name" value="NAD(P)-dependent_oxidoreduct"/>
</dbReference>
<accession>A0ABU3H6H7</accession>
<evidence type="ECO:0000313" key="4">
    <source>
        <dbReference type="Proteomes" id="UP001248709"/>
    </source>
</evidence>
<dbReference type="RefSeq" id="WP_025698390.1">
    <property type="nucleotide sequence ID" value="NZ_JAUSUY010000006.1"/>
</dbReference>
<name>A0ABU3H6H7_9BACL</name>
<organism evidence="3 4">
    <name type="scientific">Paenibacillus forsythiae</name>
    <dbReference type="NCBI Taxonomy" id="365616"/>
    <lineage>
        <taxon>Bacteria</taxon>
        <taxon>Bacillati</taxon>
        <taxon>Bacillota</taxon>
        <taxon>Bacilli</taxon>
        <taxon>Bacillales</taxon>
        <taxon>Paenibacillaceae</taxon>
        <taxon>Paenibacillus</taxon>
    </lineage>
</organism>
<reference evidence="3 4" key="1">
    <citation type="submission" date="2023-07" db="EMBL/GenBank/DDBJ databases">
        <title>Genomic Encyclopedia of Type Strains, Phase IV (KMG-IV): sequencing the most valuable type-strain genomes for metagenomic binning, comparative biology and taxonomic classification.</title>
        <authorList>
            <person name="Goeker M."/>
        </authorList>
    </citation>
    <scope>NUCLEOTIDE SEQUENCE [LARGE SCALE GENOMIC DNA]</scope>
    <source>
        <strain evidence="3 4">T98</strain>
    </source>
</reference>
<dbReference type="PANTHER" id="PTHR48079:SF6">
    <property type="entry name" value="NAD(P)-BINDING DOMAIN-CONTAINING PROTEIN-RELATED"/>
    <property type="match status" value="1"/>
</dbReference>